<dbReference type="Proteomes" id="UP001054945">
    <property type="component" value="Unassembled WGS sequence"/>
</dbReference>
<reference evidence="2 3" key="1">
    <citation type="submission" date="2021-06" db="EMBL/GenBank/DDBJ databases">
        <title>Caerostris extrusa draft genome.</title>
        <authorList>
            <person name="Kono N."/>
            <person name="Arakawa K."/>
        </authorList>
    </citation>
    <scope>NUCLEOTIDE SEQUENCE [LARGE SCALE GENOMIC DNA]</scope>
</reference>
<evidence type="ECO:0000313" key="3">
    <source>
        <dbReference type="Proteomes" id="UP001054945"/>
    </source>
</evidence>
<proteinExistence type="predicted"/>
<evidence type="ECO:0000256" key="1">
    <source>
        <dbReference type="SAM" id="MobiDB-lite"/>
    </source>
</evidence>
<gene>
    <name evidence="2" type="ORF">CEXT_788341</name>
</gene>
<evidence type="ECO:0000313" key="2">
    <source>
        <dbReference type="EMBL" id="GIY55132.1"/>
    </source>
</evidence>
<sequence length="146" mass="16199">MKGMTVLNKQPHSSLAGGVAIEEHTARDVCRKHTMMLGQWLSVGRRSCFLYSQRLAEIRSTIVHDIFKLVPSKSSGSLISPRVRRGPVGVLDLLKRRTPVQLKRFVPVSSLYPKHSLVAPVSHHHFDGSSVRGSMTPTLRPPIDGE</sequence>
<protein>
    <submittedName>
        <fullName evidence="2">Uncharacterized protein</fullName>
    </submittedName>
</protein>
<comment type="caution">
    <text evidence="2">The sequence shown here is derived from an EMBL/GenBank/DDBJ whole genome shotgun (WGS) entry which is preliminary data.</text>
</comment>
<dbReference type="AlphaFoldDB" id="A0AAV4UBK1"/>
<accession>A0AAV4UBK1</accession>
<keyword evidence="3" id="KW-1185">Reference proteome</keyword>
<dbReference type="EMBL" id="BPLR01012610">
    <property type="protein sequence ID" value="GIY55132.1"/>
    <property type="molecule type" value="Genomic_DNA"/>
</dbReference>
<feature type="region of interest" description="Disordered" evidence="1">
    <location>
        <begin position="127"/>
        <end position="146"/>
    </location>
</feature>
<name>A0AAV4UBK1_CAEEX</name>
<organism evidence="2 3">
    <name type="scientific">Caerostris extrusa</name>
    <name type="common">Bark spider</name>
    <name type="synonym">Caerostris bankana</name>
    <dbReference type="NCBI Taxonomy" id="172846"/>
    <lineage>
        <taxon>Eukaryota</taxon>
        <taxon>Metazoa</taxon>
        <taxon>Ecdysozoa</taxon>
        <taxon>Arthropoda</taxon>
        <taxon>Chelicerata</taxon>
        <taxon>Arachnida</taxon>
        <taxon>Araneae</taxon>
        <taxon>Araneomorphae</taxon>
        <taxon>Entelegynae</taxon>
        <taxon>Araneoidea</taxon>
        <taxon>Araneidae</taxon>
        <taxon>Caerostris</taxon>
    </lineage>
</organism>